<dbReference type="OrthoDB" id="3693069at2"/>
<accession>A0A428ZDG9</accession>
<evidence type="ECO:0000313" key="2">
    <source>
        <dbReference type="Proteomes" id="UP000287547"/>
    </source>
</evidence>
<comment type="caution">
    <text evidence="1">The sequence shown here is derived from an EMBL/GenBank/DDBJ whole genome shotgun (WGS) entry which is preliminary data.</text>
</comment>
<dbReference type="EMBL" id="QHKI01000010">
    <property type="protein sequence ID" value="RSM86020.1"/>
    <property type="molecule type" value="Genomic_DNA"/>
</dbReference>
<gene>
    <name evidence="1" type="ORF">DMH04_15225</name>
</gene>
<reference evidence="1 2" key="1">
    <citation type="submission" date="2018-05" db="EMBL/GenBank/DDBJ databases">
        <title>Evolution of GPA BGCs.</title>
        <authorList>
            <person name="Waglechner N."/>
            <person name="Wright G.D."/>
        </authorList>
    </citation>
    <scope>NUCLEOTIDE SEQUENCE [LARGE SCALE GENOMIC DNA]</scope>
    <source>
        <strain evidence="1 2">A82846</strain>
    </source>
</reference>
<evidence type="ECO:0000313" key="1">
    <source>
        <dbReference type="EMBL" id="RSM86020.1"/>
    </source>
</evidence>
<dbReference type="Proteomes" id="UP000287547">
    <property type="component" value="Unassembled WGS sequence"/>
</dbReference>
<protein>
    <submittedName>
        <fullName evidence="1">Uncharacterized protein</fullName>
    </submittedName>
</protein>
<name>A0A428ZDG9_KIBAR</name>
<sequence>MPRRRPGAIRAEHRDRRVWSDQLPERIPGLSARTSLEIFRAERRSPVWEVHGGSTKMALARYRAFVAASRPVYLMSIDYSCPGCCLDDVRHARAALDGVLVELPPRARAEFGQLLRALDKRYLQCTLPDPFPIWHSWRAEGWWFRRLTS</sequence>
<organism evidence="1 2">
    <name type="scientific">Kibdelosporangium aridum</name>
    <dbReference type="NCBI Taxonomy" id="2030"/>
    <lineage>
        <taxon>Bacteria</taxon>
        <taxon>Bacillati</taxon>
        <taxon>Actinomycetota</taxon>
        <taxon>Actinomycetes</taxon>
        <taxon>Pseudonocardiales</taxon>
        <taxon>Pseudonocardiaceae</taxon>
        <taxon>Kibdelosporangium</taxon>
    </lineage>
</organism>
<proteinExistence type="predicted"/>
<dbReference type="AlphaFoldDB" id="A0A428ZDG9"/>